<dbReference type="PROSITE" id="PS51365">
    <property type="entry name" value="RENAL_DIPEPTIDASE_2"/>
    <property type="match status" value="1"/>
</dbReference>
<dbReference type="CDD" id="cd01745">
    <property type="entry name" value="GATase1_2"/>
    <property type="match status" value="1"/>
</dbReference>
<dbReference type="Gene3D" id="3.40.50.880">
    <property type="match status" value="1"/>
</dbReference>
<sequence>MNYDLNAQLEPVYSRFPEATTRPIIGITSNFMNDDACLRKFYYEQVAAAGATPIIIPPIRNTDIILNTLAQLDALLLSGGGDINPLWSGEEPIRELHNINSERDLPELLITRLAFNQQIPILGICRGMQTLVTALGGKVTQDIYISHLPETAQTPDRPSYTSPQNIQRPATIKHSQDAPANESTHSVKLEKGSIIHSIYKTERIFVNSFHHQAVSFPGEKFKTTATAPDGVIEAIESNEFKNILGVQWHPERMQREGQPIFRWLATQAANFNEVKQLHKRMLTLDTHCDTPMFFPQGVKFNCRESKTLYDLHKMTDGLQDAVTMAAYLPQPKLGESFSSKIDIIGLKRNNPELGDILDNISPARYANLVFDKIEKIVKDNQKYVSIARTPADLYEDKRKGRKSIMFAIENGLALEHNLSNVKQFAQRGVTYITLCHNGDNDICDSARGSNMHGGLSAFGREVVSEMNRNGILVDLSHGAESSFYDALELSSQPIVCSHSNCKALCNHPRNLSDDQLRALAKKGGVAHTTLYKGFLTASEATILDVLAHLEHAIKIMGIDHVGIGTDFDGDGTVRGMSDASEMLNFTLLLLKRRFNPRDIEKIWGGNWLRVMSQVQSVRNK</sequence>
<dbReference type="GO" id="GO:0006508">
    <property type="term" value="P:proteolysis"/>
    <property type="evidence" value="ECO:0007669"/>
    <property type="project" value="InterPro"/>
</dbReference>
<dbReference type="Proteomes" id="UP000016023">
    <property type="component" value="Unassembled WGS sequence"/>
</dbReference>
<comment type="caution">
    <text evidence="2">The sequence shown here is derived from an EMBL/GenBank/DDBJ whole genome shotgun (WGS) entry which is preliminary data.</text>
</comment>
<dbReference type="SUPFAM" id="SSF51556">
    <property type="entry name" value="Metallo-dependent hydrolases"/>
    <property type="match status" value="1"/>
</dbReference>
<dbReference type="Pfam" id="PF07722">
    <property type="entry name" value="Peptidase_C26"/>
    <property type="match status" value="1"/>
</dbReference>
<dbReference type="PROSITE" id="PS51273">
    <property type="entry name" value="GATASE_TYPE_1"/>
    <property type="match status" value="1"/>
</dbReference>
<protein>
    <submittedName>
        <fullName evidence="2">Uncharacterized protein</fullName>
    </submittedName>
</protein>
<dbReference type="CDD" id="cd01301">
    <property type="entry name" value="rDP_like"/>
    <property type="match status" value="1"/>
</dbReference>
<dbReference type="PANTHER" id="PTHR10443:SF12">
    <property type="entry name" value="DIPEPTIDASE"/>
    <property type="match status" value="1"/>
</dbReference>
<organism evidence="2 3">
    <name type="scientific">Prevotella micans F0438</name>
    <dbReference type="NCBI Taxonomy" id="883158"/>
    <lineage>
        <taxon>Bacteria</taxon>
        <taxon>Pseudomonadati</taxon>
        <taxon>Bacteroidota</taxon>
        <taxon>Bacteroidia</taxon>
        <taxon>Bacteroidales</taxon>
        <taxon>Prevotellaceae</taxon>
        <taxon>Prevotella</taxon>
    </lineage>
</organism>
<dbReference type="SUPFAM" id="SSF52317">
    <property type="entry name" value="Class I glutamine amidotransferase-like"/>
    <property type="match status" value="1"/>
</dbReference>
<evidence type="ECO:0000313" key="2">
    <source>
        <dbReference type="EMBL" id="EHO73468.1"/>
    </source>
</evidence>
<dbReference type="Pfam" id="PF01244">
    <property type="entry name" value="Peptidase_M19"/>
    <property type="match status" value="1"/>
</dbReference>
<dbReference type="PATRIC" id="fig|883158.3.peg.494"/>
<dbReference type="InterPro" id="IPR032466">
    <property type="entry name" value="Metal_Hydrolase"/>
</dbReference>
<dbReference type="PANTHER" id="PTHR10443">
    <property type="entry name" value="MICROSOMAL DIPEPTIDASE"/>
    <property type="match status" value="1"/>
</dbReference>
<dbReference type="STRING" id="883158.HMPREF9140_00484"/>
<dbReference type="GO" id="GO:0070573">
    <property type="term" value="F:metallodipeptidase activity"/>
    <property type="evidence" value="ECO:0007669"/>
    <property type="project" value="InterPro"/>
</dbReference>
<dbReference type="RefSeq" id="WP_006951503.1">
    <property type="nucleotide sequence ID" value="NZ_JH594521.1"/>
</dbReference>
<dbReference type="InterPro" id="IPR011697">
    <property type="entry name" value="Peptidase_C26"/>
</dbReference>
<feature type="region of interest" description="Disordered" evidence="1">
    <location>
        <begin position="150"/>
        <end position="187"/>
    </location>
</feature>
<evidence type="ECO:0000256" key="1">
    <source>
        <dbReference type="SAM" id="MobiDB-lite"/>
    </source>
</evidence>
<dbReference type="HOGENOM" id="CLU_466806_0_0_10"/>
<feature type="compositionally biased region" description="Polar residues" evidence="1">
    <location>
        <begin position="151"/>
        <end position="168"/>
    </location>
</feature>
<dbReference type="InterPro" id="IPR029062">
    <property type="entry name" value="Class_I_gatase-like"/>
</dbReference>
<dbReference type="eggNOG" id="COG2071">
    <property type="taxonomic scope" value="Bacteria"/>
</dbReference>
<gene>
    <name evidence="2" type="ORF">HMPREF9140_00484</name>
</gene>
<keyword evidence="3" id="KW-1185">Reference proteome</keyword>
<dbReference type="EMBL" id="AGWK01000017">
    <property type="protein sequence ID" value="EHO73468.1"/>
    <property type="molecule type" value="Genomic_DNA"/>
</dbReference>
<accession>H1Q0P6</accession>
<reference evidence="2 3" key="1">
    <citation type="submission" date="2011-12" db="EMBL/GenBank/DDBJ databases">
        <title>The Genome Sequence of Prevotella micans F0438.</title>
        <authorList>
            <consortium name="The Broad Institute Genome Sequencing Platform"/>
            <person name="Earl A."/>
            <person name="Ward D."/>
            <person name="Feldgarden M."/>
            <person name="Gevers D."/>
            <person name="Izard J."/>
            <person name="Baranova O.V."/>
            <person name="Blanton J.M."/>
            <person name="Wade W.G."/>
            <person name="Dewhirst F.E."/>
            <person name="Young S.K."/>
            <person name="Zeng Q."/>
            <person name="Gargeya S."/>
            <person name="Fitzgerald M."/>
            <person name="Haas B."/>
            <person name="Abouelleil A."/>
            <person name="Alvarado L."/>
            <person name="Arachchi H.M."/>
            <person name="Berlin A."/>
            <person name="Chapman S.B."/>
            <person name="Gearin G."/>
            <person name="Goldberg J."/>
            <person name="Griggs A."/>
            <person name="Gujja S."/>
            <person name="Hansen M."/>
            <person name="Heiman D."/>
            <person name="Howarth C."/>
            <person name="Larimer J."/>
            <person name="Lui A."/>
            <person name="MacDonald P.J.P."/>
            <person name="McCowen C."/>
            <person name="Montmayeur A."/>
            <person name="Murphy C."/>
            <person name="Neiman D."/>
            <person name="Pearson M."/>
            <person name="Priest M."/>
            <person name="Roberts A."/>
            <person name="Saif S."/>
            <person name="Shea T."/>
            <person name="Sisk P."/>
            <person name="Stolte C."/>
            <person name="Sykes S."/>
            <person name="Wortman J."/>
            <person name="Nusbaum C."/>
            <person name="Birren B."/>
        </authorList>
    </citation>
    <scope>NUCLEOTIDE SEQUENCE [LARGE SCALE GENOMIC DNA]</scope>
    <source>
        <strain evidence="2 3">F0438</strain>
    </source>
</reference>
<evidence type="ECO:0000313" key="3">
    <source>
        <dbReference type="Proteomes" id="UP000016023"/>
    </source>
</evidence>
<name>H1Q0P6_9BACT</name>
<dbReference type="eggNOG" id="COG2355">
    <property type="taxonomic scope" value="Bacteria"/>
</dbReference>
<proteinExistence type="predicted"/>
<dbReference type="Gene3D" id="3.20.20.140">
    <property type="entry name" value="Metal-dependent hydrolases"/>
    <property type="match status" value="1"/>
</dbReference>
<dbReference type="AlphaFoldDB" id="H1Q0P6"/>
<dbReference type="InterPro" id="IPR008257">
    <property type="entry name" value="Pept_M19"/>
</dbReference>